<dbReference type="PROSITE" id="PS00570">
    <property type="entry name" value="RING_HYDROXYL_ALPHA"/>
    <property type="match status" value="1"/>
</dbReference>
<dbReference type="EMBL" id="CAFBMO010000008">
    <property type="protein sequence ID" value="CAB4898129.1"/>
    <property type="molecule type" value="Genomic_DNA"/>
</dbReference>
<organism evidence="10">
    <name type="scientific">freshwater metagenome</name>
    <dbReference type="NCBI Taxonomy" id="449393"/>
    <lineage>
        <taxon>unclassified sequences</taxon>
        <taxon>metagenomes</taxon>
        <taxon>ecological metagenomes</taxon>
    </lineage>
</organism>
<dbReference type="GO" id="GO:0051537">
    <property type="term" value="F:2 iron, 2 sulfur cluster binding"/>
    <property type="evidence" value="ECO:0007669"/>
    <property type="project" value="UniProtKB-KW"/>
</dbReference>
<dbReference type="PRINTS" id="PR00090">
    <property type="entry name" value="RNGDIOXGNASE"/>
</dbReference>
<keyword evidence="6" id="KW-0408">Iron</keyword>
<dbReference type="PANTHER" id="PTHR43756">
    <property type="entry name" value="CHOLINE MONOOXYGENASE, CHLOROPLASTIC"/>
    <property type="match status" value="1"/>
</dbReference>
<dbReference type="InterPro" id="IPR017941">
    <property type="entry name" value="Rieske_2Fe-2S"/>
</dbReference>
<feature type="domain" description="Rieske" evidence="9">
    <location>
        <begin position="45"/>
        <end position="143"/>
    </location>
</feature>
<proteinExistence type="inferred from homology"/>
<protein>
    <submittedName>
        <fullName evidence="10">Unannotated protein</fullName>
    </submittedName>
</protein>
<evidence type="ECO:0000256" key="1">
    <source>
        <dbReference type="ARBA" id="ARBA00008751"/>
    </source>
</evidence>
<evidence type="ECO:0000256" key="8">
    <source>
        <dbReference type="ARBA" id="ARBA00023027"/>
    </source>
</evidence>
<keyword evidence="5" id="KW-0560">Oxidoreductase</keyword>
<keyword evidence="7" id="KW-0411">Iron-sulfur</keyword>
<dbReference type="InterPro" id="IPR015881">
    <property type="entry name" value="ARHD_Rieske_2Fe_2S"/>
</dbReference>
<keyword evidence="8" id="KW-0520">NAD</keyword>
<evidence type="ECO:0000313" key="10">
    <source>
        <dbReference type="EMBL" id="CAB4619704.1"/>
    </source>
</evidence>
<evidence type="ECO:0000256" key="7">
    <source>
        <dbReference type="ARBA" id="ARBA00023014"/>
    </source>
</evidence>
<dbReference type="GO" id="GO:0005506">
    <property type="term" value="F:iron ion binding"/>
    <property type="evidence" value="ECO:0007669"/>
    <property type="project" value="InterPro"/>
</dbReference>
<dbReference type="InterPro" id="IPR001663">
    <property type="entry name" value="Rng_hydr_dOase-A"/>
</dbReference>
<dbReference type="Pfam" id="PF00355">
    <property type="entry name" value="Rieske"/>
    <property type="match status" value="1"/>
</dbReference>
<keyword evidence="4" id="KW-0223">Dioxygenase</keyword>
<dbReference type="SUPFAM" id="SSF55961">
    <property type="entry name" value="Bet v1-like"/>
    <property type="match status" value="1"/>
</dbReference>
<evidence type="ECO:0000256" key="5">
    <source>
        <dbReference type="ARBA" id="ARBA00023002"/>
    </source>
</evidence>
<dbReference type="Pfam" id="PF00848">
    <property type="entry name" value="Ring_hydroxyl_A"/>
    <property type="match status" value="1"/>
</dbReference>
<dbReference type="Gene3D" id="2.102.10.10">
    <property type="entry name" value="Rieske [2Fe-2S] iron-sulphur domain"/>
    <property type="match status" value="1"/>
</dbReference>
<reference evidence="10" key="1">
    <citation type="submission" date="2020-05" db="EMBL/GenBank/DDBJ databases">
        <authorList>
            <person name="Chiriac C."/>
            <person name="Salcher M."/>
            <person name="Ghai R."/>
            <person name="Kavagutti S V."/>
        </authorList>
    </citation>
    <scope>NUCLEOTIDE SEQUENCE</scope>
</reference>
<evidence type="ECO:0000256" key="4">
    <source>
        <dbReference type="ARBA" id="ARBA00022964"/>
    </source>
</evidence>
<keyword evidence="2" id="KW-0001">2Fe-2S</keyword>
<dbReference type="SUPFAM" id="SSF50022">
    <property type="entry name" value="ISP domain"/>
    <property type="match status" value="1"/>
</dbReference>
<sequence length="430" mass="48234">MTAQMDRAASVDIASLIQHDRIHGSLYTDPAIFDLEMTALFENAWVFVGHDSEIPEKGDYLTRRIGRQPVIVARGKDEKVRVLLNRCTHRANMLCRADSGNAALFRCPYHGWTYANDGRLQGVPFREGYDQEMAEMRSELGMAQAHQVEIYGGFIFANLYGNAGSFDEYIGRAKGPIDRLLSLSPEGRIELRGGWMKHKTVANWKIVNESQVDGYHPLFTHESVYKAIMPAKVDYASDELLVATRDLGGGHNEVDYSREYQSQDAEFIWFKRTPREKMAKYVAAMEASVGADETHKRFVDGPPHTFIWPNLFLAEMHVIMVEPVAANESIQYTAPIHIAGGEEINARILRNAEGAMGPAGFLIADDGEMGERNQAGLTAKMPEWALLSRGFSSEVQEDKGLTSYDRTSETTQRAMWVHYKELMTGKQASA</sequence>
<dbReference type="AlphaFoldDB" id="A0A6J6I8P8"/>
<dbReference type="EMBL" id="CAEZVB010000023">
    <property type="protein sequence ID" value="CAB4619704.1"/>
    <property type="molecule type" value="Genomic_DNA"/>
</dbReference>
<comment type="similarity">
    <text evidence="1">Belongs to the bacterial ring-hydroxylating dioxygenase alpha subunit family.</text>
</comment>
<evidence type="ECO:0000259" key="9">
    <source>
        <dbReference type="PROSITE" id="PS51296"/>
    </source>
</evidence>
<gene>
    <name evidence="10" type="ORF">UFOPK1908_00668</name>
    <name evidence="11" type="ORF">UFOPK3576_00309</name>
</gene>
<dbReference type="InterPro" id="IPR015879">
    <property type="entry name" value="Ring_hydroxy_dOase_asu_C_dom"/>
</dbReference>
<accession>A0A6J6I8P8</accession>
<evidence type="ECO:0000256" key="3">
    <source>
        <dbReference type="ARBA" id="ARBA00022723"/>
    </source>
</evidence>
<name>A0A6J6I8P8_9ZZZZ</name>
<evidence type="ECO:0000256" key="6">
    <source>
        <dbReference type="ARBA" id="ARBA00023004"/>
    </source>
</evidence>
<dbReference type="Gene3D" id="3.90.380.10">
    <property type="entry name" value="Naphthalene 1,2-dioxygenase Alpha Subunit, Chain A, domain 1"/>
    <property type="match status" value="1"/>
</dbReference>
<dbReference type="PANTHER" id="PTHR43756:SF1">
    <property type="entry name" value="3-PHENYLPROPIONATE_CINNAMIC ACID DIOXYGENASE SUBUNIT ALPHA"/>
    <property type="match status" value="1"/>
</dbReference>
<evidence type="ECO:0000313" key="11">
    <source>
        <dbReference type="EMBL" id="CAB4898129.1"/>
    </source>
</evidence>
<dbReference type="InterPro" id="IPR036922">
    <property type="entry name" value="Rieske_2Fe-2S_sf"/>
</dbReference>
<keyword evidence="3" id="KW-0479">Metal-binding</keyword>
<evidence type="ECO:0000256" key="2">
    <source>
        <dbReference type="ARBA" id="ARBA00022714"/>
    </source>
</evidence>
<dbReference type="GO" id="GO:0051213">
    <property type="term" value="F:dioxygenase activity"/>
    <property type="evidence" value="ECO:0007669"/>
    <property type="project" value="UniProtKB-KW"/>
</dbReference>
<dbReference type="PROSITE" id="PS51296">
    <property type="entry name" value="RIESKE"/>
    <property type="match status" value="1"/>
</dbReference>